<evidence type="ECO:0000256" key="4">
    <source>
        <dbReference type="ARBA" id="ARBA00022475"/>
    </source>
</evidence>
<evidence type="ECO:0000256" key="6">
    <source>
        <dbReference type="ARBA" id="ARBA00022989"/>
    </source>
</evidence>
<evidence type="ECO:0000256" key="3">
    <source>
        <dbReference type="ARBA" id="ARBA00022448"/>
    </source>
</evidence>
<feature type="transmembrane region" description="Helical" evidence="8">
    <location>
        <begin position="355"/>
        <end position="374"/>
    </location>
</feature>
<dbReference type="Proteomes" id="UP000620596">
    <property type="component" value="Unassembled WGS sequence"/>
</dbReference>
<reference evidence="9" key="2">
    <citation type="submission" date="2020-09" db="EMBL/GenBank/DDBJ databases">
        <authorList>
            <person name="Sun Q."/>
            <person name="Zhou Y."/>
        </authorList>
    </citation>
    <scope>NUCLEOTIDE SEQUENCE</scope>
    <source>
        <strain evidence="9">CGMCC 1.15322</strain>
    </source>
</reference>
<proteinExistence type="inferred from homology"/>
<sequence length="384" mass="43614">MQIVEFTADSLRFSDALPAQPPADGFVWIFFDRDEFETHLPFMQQAAQKIGGSALLDLHCLDLGNAVHPSHYDFTSIYDLIIFRRLATQVETRAEAEHEAAIEAYHGQGGQPRIKPRGGLAAFNRISSRAVGFVVFDRLLISVHPRGCYTAKSFIERSLTDAKFSVDSVSARSRIPSSPADLVLRMVNAMVDSYLDVRKELTTQLEHWQAELLKPNSRVINWGALMGARSQLHVLEDLCDEQHDAMQEWLDSLREQPMSSFAADAQLAQTRRDQMVARARDVIEHIQRVVHHARRLEQSAETVVQIHFSAQSNRTNSIMRTLTALTAVFLPLNLITGFFGMNFEFLPLIHTATGFWWVFGFMILLVVVVVTVFWRKQYLARTSR</sequence>
<dbReference type="CDD" id="cd12822">
    <property type="entry name" value="TmCorA-like"/>
    <property type="match status" value="1"/>
</dbReference>
<dbReference type="InterPro" id="IPR045863">
    <property type="entry name" value="CorA_TM1_TM2"/>
</dbReference>
<dbReference type="AlphaFoldDB" id="A0A916SRI1"/>
<evidence type="ECO:0000256" key="8">
    <source>
        <dbReference type="SAM" id="Phobius"/>
    </source>
</evidence>
<dbReference type="GO" id="GO:0000287">
    <property type="term" value="F:magnesium ion binding"/>
    <property type="evidence" value="ECO:0007669"/>
    <property type="project" value="TreeGrafter"/>
</dbReference>
<dbReference type="InterPro" id="IPR002523">
    <property type="entry name" value="MgTranspt_CorA/ZnTranspt_ZntB"/>
</dbReference>
<dbReference type="PANTHER" id="PTHR46494:SF1">
    <property type="entry name" value="CORA FAMILY METAL ION TRANSPORTER (EUROFUNG)"/>
    <property type="match status" value="1"/>
</dbReference>
<evidence type="ECO:0000313" key="10">
    <source>
        <dbReference type="Proteomes" id="UP000620596"/>
    </source>
</evidence>
<keyword evidence="3" id="KW-0813">Transport</keyword>
<dbReference type="InterPro" id="IPR045861">
    <property type="entry name" value="CorA_cytoplasmic_dom"/>
</dbReference>
<dbReference type="PANTHER" id="PTHR46494">
    <property type="entry name" value="CORA FAMILY METAL ION TRANSPORTER (EUROFUNG)"/>
    <property type="match status" value="1"/>
</dbReference>
<protein>
    <submittedName>
        <fullName evidence="9">Magnesium transporter</fullName>
    </submittedName>
</protein>
<name>A0A916SRI1_9BURK</name>
<dbReference type="GO" id="GO:0050897">
    <property type="term" value="F:cobalt ion binding"/>
    <property type="evidence" value="ECO:0007669"/>
    <property type="project" value="TreeGrafter"/>
</dbReference>
<dbReference type="SUPFAM" id="SSF144083">
    <property type="entry name" value="Magnesium transport protein CorA, transmembrane region"/>
    <property type="match status" value="1"/>
</dbReference>
<reference evidence="9" key="1">
    <citation type="journal article" date="2014" name="Int. J. Syst. Evol. Microbiol.">
        <title>Complete genome sequence of Corynebacterium casei LMG S-19264T (=DSM 44701T), isolated from a smear-ripened cheese.</title>
        <authorList>
            <consortium name="US DOE Joint Genome Institute (JGI-PGF)"/>
            <person name="Walter F."/>
            <person name="Albersmeier A."/>
            <person name="Kalinowski J."/>
            <person name="Ruckert C."/>
        </authorList>
    </citation>
    <scope>NUCLEOTIDE SEQUENCE</scope>
    <source>
        <strain evidence="9">CGMCC 1.15322</strain>
    </source>
</reference>
<keyword evidence="4" id="KW-1003">Cell membrane</keyword>
<dbReference type="GO" id="GO:0005886">
    <property type="term" value="C:plasma membrane"/>
    <property type="evidence" value="ECO:0007669"/>
    <property type="project" value="UniProtKB-SubCell"/>
</dbReference>
<evidence type="ECO:0000256" key="1">
    <source>
        <dbReference type="ARBA" id="ARBA00004651"/>
    </source>
</evidence>
<comment type="similarity">
    <text evidence="2">Belongs to the CorA metal ion transporter (MIT) (TC 1.A.35) family.</text>
</comment>
<evidence type="ECO:0000256" key="7">
    <source>
        <dbReference type="ARBA" id="ARBA00023136"/>
    </source>
</evidence>
<dbReference type="SUPFAM" id="SSF143865">
    <property type="entry name" value="CorA soluble domain-like"/>
    <property type="match status" value="1"/>
</dbReference>
<accession>A0A916SRI1</accession>
<keyword evidence="6 8" id="KW-1133">Transmembrane helix</keyword>
<evidence type="ECO:0000256" key="2">
    <source>
        <dbReference type="ARBA" id="ARBA00009765"/>
    </source>
</evidence>
<dbReference type="EMBL" id="BMIG01000020">
    <property type="protein sequence ID" value="GGB12996.1"/>
    <property type="molecule type" value="Genomic_DNA"/>
</dbReference>
<feature type="transmembrane region" description="Helical" evidence="8">
    <location>
        <begin position="322"/>
        <end position="343"/>
    </location>
</feature>
<evidence type="ECO:0000256" key="5">
    <source>
        <dbReference type="ARBA" id="ARBA00022692"/>
    </source>
</evidence>
<dbReference type="GO" id="GO:0015087">
    <property type="term" value="F:cobalt ion transmembrane transporter activity"/>
    <property type="evidence" value="ECO:0007669"/>
    <property type="project" value="TreeGrafter"/>
</dbReference>
<evidence type="ECO:0000313" key="9">
    <source>
        <dbReference type="EMBL" id="GGB12996.1"/>
    </source>
</evidence>
<dbReference type="Pfam" id="PF01544">
    <property type="entry name" value="CorA"/>
    <property type="match status" value="1"/>
</dbReference>
<gene>
    <name evidence="9" type="primary">corA</name>
    <name evidence="9" type="ORF">GCM10011496_37350</name>
</gene>
<dbReference type="RefSeq" id="WP_229676441.1">
    <property type="nucleotide sequence ID" value="NZ_BMIG01000020.1"/>
</dbReference>
<dbReference type="GO" id="GO:0015095">
    <property type="term" value="F:magnesium ion transmembrane transporter activity"/>
    <property type="evidence" value="ECO:0007669"/>
    <property type="project" value="TreeGrafter"/>
</dbReference>
<keyword evidence="5 8" id="KW-0812">Transmembrane</keyword>
<keyword evidence="10" id="KW-1185">Reference proteome</keyword>
<keyword evidence="7 8" id="KW-0472">Membrane</keyword>
<comment type="caution">
    <text evidence="9">The sequence shown here is derived from an EMBL/GenBank/DDBJ whole genome shotgun (WGS) entry which is preliminary data.</text>
</comment>
<organism evidence="9 10">
    <name type="scientific">Polaromonas eurypsychrophila</name>
    <dbReference type="NCBI Taxonomy" id="1614635"/>
    <lineage>
        <taxon>Bacteria</taxon>
        <taxon>Pseudomonadati</taxon>
        <taxon>Pseudomonadota</taxon>
        <taxon>Betaproteobacteria</taxon>
        <taxon>Burkholderiales</taxon>
        <taxon>Comamonadaceae</taxon>
        <taxon>Polaromonas</taxon>
    </lineage>
</organism>
<dbReference type="Gene3D" id="1.20.58.340">
    <property type="entry name" value="Magnesium transport protein CorA, transmembrane region"/>
    <property type="match status" value="2"/>
</dbReference>
<comment type="subcellular location">
    <subcellularLocation>
        <location evidence="1">Cell membrane</location>
        <topology evidence="1">Multi-pass membrane protein</topology>
    </subcellularLocation>
</comment>